<evidence type="ECO:0000256" key="5">
    <source>
        <dbReference type="ARBA" id="ARBA00022722"/>
    </source>
</evidence>
<dbReference type="InterPro" id="IPR013520">
    <property type="entry name" value="Ribonucl_H"/>
</dbReference>
<keyword evidence="5" id="KW-0540">Nuclease</keyword>
<dbReference type="AlphaFoldDB" id="A0A0W4ZG54"/>
<evidence type="ECO:0000313" key="11">
    <source>
        <dbReference type="EMBL" id="KTW27338.1"/>
    </source>
</evidence>
<evidence type="ECO:0000256" key="2">
    <source>
        <dbReference type="ARBA" id="ARBA00010489"/>
    </source>
</evidence>
<dbReference type="VEuPathDB" id="FungiDB:T552_02321"/>
<gene>
    <name evidence="11" type="ORF">T552_02321</name>
</gene>
<feature type="domain" description="Exonuclease" evidence="10">
    <location>
        <begin position="16"/>
        <end position="179"/>
    </location>
</feature>
<dbReference type="PANTHER" id="PTHR12801">
    <property type="entry name" value="RNA EXONUCLEASE REXO1 / RECO3 FAMILY MEMBER-RELATED"/>
    <property type="match status" value="1"/>
</dbReference>
<evidence type="ECO:0000256" key="6">
    <source>
        <dbReference type="ARBA" id="ARBA00022801"/>
    </source>
</evidence>
<proteinExistence type="inferred from homology"/>
<dbReference type="RefSeq" id="XP_018225380.1">
    <property type="nucleotide sequence ID" value="XM_018370868.1"/>
</dbReference>
<dbReference type="GO" id="GO:0000027">
    <property type="term" value="P:ribosomal large subunit assembly"/>
    <property type="evidence" value="ECO:0007669"/>
    <property type="project" value="TreeGrafter"/>
</dbReference>
<keyword evidence="4" id="KW-0698">rRNA processing</keyword>
<accession>A0A0W4ZG54</accession>
<protein>
    <recommendedName>
        <fullName evidence="3">RNA exonuclease 4</fullName>
    </recommendedName>
</protein>
<dbReference type="GO" id="GO:0008408">
    <property type="term" value="F:3'-5' exonuclease activity"/>
    <property type="evidence" value="ECO:0007669"/>
    <property type="project" value="InterPro"/>
</dbReference>
<dbReference type="GO" id="GO:0006364">
    <property type="term" value="P:rRNA processing"/>
    <property type="evidence" value="ECO:0007669"/>
    <property type="project" value="UniProtKB-KW"/>
</dbReference>
<evidence type="ECO:0000256" key="8">
    <source>
        <dbReference type="ARBA" id="ARBA00023242"/>
    </source>
</evidence>
<comment type="caution">
    <text evidence="11">The sequence shown here is derived from an EMBL/GenBank/DDBJ whole genome shotgun (WGS) entry which is preliminary data.</text>
</comment>
<keyword evidence="12" id="KW-1185">Reference proteome</keyword>
<keyword evidence="6" id="KW-0378">Hydrolase</keyword>
<dbReference type="InterPro" id="IPR037431">
    <property type="entry name" value="REX4_DEDDh_dom"/>
</dbReference>
<dbReference type="GO" id="GO:0005634">
    <property type="term" value="C:nucleus"/>
    <property type="evidence" value="ECO:0007669"/>
    <property type="project" value="UniProtKB-SubCell"/>
</dbReference>
<dbReference type="SMART" id="SM00479">
    <property type="entry name" value="EXOIII"/>
    <property type="match status" value="1"/>
</dbReference>
<comment type="similarity">
    <text evidence="2">Belongs to the REXO4 family.</text>
</comment>
<evidence type="ECO:0000313" key="12">
    <source>
        <dbReference type="Proteomes" id="UP000054454"/>
    </source>
</evidence>
<dbReference type="InterPro" id="IPR047021">
    <property type="entry name" value="REXO1/3/4-like"/>
</dbReference>
<dbReference type="EMBL" id="LFVZ01000010">
    <property type="protein sequence ID" value="KTW27338.1"/>
    <property type="molecule type" value="Genomic_DNA"/>
</dbReference>
<evidence type="ECO:0000256" key="9">
    <source>
        <dbReference type="ARBA" id="ARBA00025599"/>
    </source>
</evidence>
<dbReference type="CDD" id="cd06144">
    <property type="entry name" value="REX4_like"/>
    <property type="match status" value="1"/>
</dbReference>
<evidence type="ECO:0000256" key="7">
    <source>
        <dbReference type="ARBA" id="ARBA00022839"/>
    </source>
</evidence>
<dbReference type="SUPFAM" id="SSF53098">
    <property type="entry name" value="Ribonuclease H-like"/>
    <property type="match status" value="1"/>
</dbReference>
<dbReference type="FunFam" id="3.30.420.10:FF:000007">
    <property type="entry name" value="Interferon-stimulated exonuclease gene 20"/>
    <property type="match status" value="1"/>
</dbReference>
<keyword evidence="8" id="KW-0539">Nucleus</keyword>
<dbReference type="Proteomes" id="UP000054454">
    <property type="component" value="Unassembled WGS sequence"/>
</dbReference>
<reference evidence="12" key="1">
    <citation type="journal article" date="2016" name="Nat. Commun.">
        <title>Genome analysis of three Pneumocystis species reveals adaptation mechanisms to life exclusively in mammalian hosts.</title>
        <authorList>
            <person name="Ma L."/>
            <person name="Chen Z."/>
            <person name="Huang D.W."/>
            <person name="Kutty G."/>
            <person name="Ishihara M."/>
            <person name="Wang H."/>
            <person name="Abouelleil A."/>
            <person name="Bishop L."/>
            <person name="Davey E."/>
            <person name="Deng R."/>
            <person name="Deng X."/>
            <person name="Fan L."/>
            <person name="Fantoni G."/>
            <person name="Fitzgerald M."/>
            <person name="Gogineni E."/>
            <person name="Goldberg J.M."/>
            <person name="Handley G."/>
            <person name="Hu X."/>
            <person name="Huber C."/>
            <person name="Jiao X."/>
            <person name="Jones K."/>
            <person name="Levin J.Z."/>
            <person name="Liu Y."/>
            <person name="Macdonald P."/>
            <person name="Melnikov A."/>
            <person name="Raley C."/>
            <person name="Sassi M."/>
            <person name="Sherman B.T."/>
            <person name="Song X."/>
            <person name="Sykes S."/>
            <person name="Tran B."/>
            <person name="Walsh L."/>
            <person name="Xia Y."/>
            <person name="Yang J."/>
            <person name="Young S."/>
            <person name="Zeng Q."/>
            <person name="Zheng X."/>
            <person name="Stephens R."/>
            <person name="Nusbaum C."/>
            <person name="Birren B.W."/>
            <person name="Azadi P."/>
            <person name="Lempicki R.A."/>
            <person name="Cuomo C.A."/>
            <person name="Kovacs J.A."/>
        </authorList>
    </citation>
    <scope>NUCLEOTIDE SEQUENCE [LARGE SCALE GENOMIC DNA]</scope>
    <source>
        <strain evidence="12">B80</strain>
    </source>
</reference>
<comment type="function">
    <text evidence="9">Exoribonuclease involved in ribosome biosynthesis. Involved in the processing of ITS1, the internal transcribed spacer localized between the 18S and 5.8S rRNAs.</text>
</comment>
<evidence type="ECO:0000256" key="3">
    <source>
        <dbReference type="ARBA" id="ARBA00016937"/>
    </source>
</evidence>
<evidence type="ECO:0000256" key="1">
    <source>
        <dbReference type="ARBA" id="ARBA00004123"/>
    </source>
</evidence>
<dbReference type="GeneID" id="28937071"/>
<organism evidence="11 12">
    <name type="scientific">Pneumocystis carinii (strain B80)</name>
    <name type="common">Rat pneumocystis pneumonia agent</name>
    <name type="synonym">Pneumocystis carinii f. sp. carinii</name>
    <dbReference type="NCBI Taxonomy" id="1408658"/>
    <lineage>
        <taxon>Eukaryota</taxon>
        <taxon>Fungi</taxon>
        <taxon>Dikarya</taxon>
        <taxon>Ascomycota</taxon>
        <taxon>Taphrinomycotina</taxon>
        <taxon>Pneumocystomycetes</taxon>
        <taxon>Pneumocystaceae</taxon>
        <taxon>Pneumocystis</taxon>
    </lineage>
</organism>
<dbReference type="Gene3D" id="3.30.420.10">
    <property type="entry name" value="Ribonuclease H-like superfamily/Ribonuclease H"/>
    <property type="match status" value="1"/>
</dbReference>
<dbReference type="OrthoDB" id="8191639at2759"/>
<dbReference type="GO" id="GO:0003676">
    <property type="term" value="F:nucleic acid binding"/>
    <property type="evidence" value="ECO:0007669"/>
    <property type="project" value="InterPro"/>
</dbReference>
<comment type="subcellular location">
    <subcellularLocation>
        <location evidence="1">Nucleus</location>
    </subcellularLocation>
</comment>
<dbReference type="InterPro" id="IPR012337">
    <property type="entry name" value="RNaseH-like_sf"/>
</dbReference>
<dbReference type="Pfam" id="PF00929">
    <property type="entry name" value="RNase_T"/>
    <property type="match status" value="1"/>
</dbReference>
<keyword evidence="7" id="KW-0269">Exonuclease</keyword>
<dbReference type="InterPro" id="IPR036397">
    <property type="entry name" value="RNaseH_sf"/>
</dbReference>
<dbReference type="PANTHER" id="PTHR12801:SF45">
    <property type="entry name" value="RNA EXONUCLEASE 4"/>
    <property type="match status" value="1"/>
</dbReference>
<evidence type="ECO:0000256" key="4">
    <source>
        <dbReference type="ARBA" id="ARBA00022552"/>
    </source>
</evidence>
<evidence type="ECO:0000259" key="10">
    <source>
        <dbReference type="SMART" id="SM00479"/>
    </source>
</evidence>
<name>A0A0W4ZG54_PNEC8</name>
<sequence length="185" mass="21518">MNEIILVFTYQNRIGRYIALDCEMVQVGPSDRKDRVLARISIVNYYGNVILDTFVKPKERVIDYKTWINGITRSDLENAPSFEEVQKKVSEILKNKILIGHAIKNDLNVLFLSHPRKDIRDTSRFKPFKAYSKGRTPSLKKLAKEILNITIQDKTHSSVVEDAKVAMLLYRKYKSEMDRVSFLIH</sequence>